<accession>A0A9N9QNX8</accession>
<feature type="transmembrane region" description="Helical" evidence="9">
    <location>
        <begin position="123"/>
        <end position="142"/>
    </location>
</feature>
<keyword evidence="2" id="KW-0336">GPI-anchor</keyword>
<dbReference type="Pfam" id="PF17064">
    <property type="entry name" value="QVR"/>
    <property type="match status" value="1"/>
</dbReference>
<protein>
    <recommendedName>
        <fullName evidence="13">Protein quiver</fullName>
    </recommendedName>
</protein>
<dbReference type="Proteomes" id="UP001152799">
    <property type="component" value="Chromosome 4"/>
</dbReference>
<dbReference type="GO" id="GO:0032222">
    <property type="term" value="P:regulation of synaptic transmission, cholinergic"/>
    <property type="evidence" value="ECO:0007669"/>
    <property type="project" value="InterPro"/>
</dbReference>
<dbReference type="InterPro" id="IPR050975">
    <property type="entry name" value="Sleep_regulator"/>
</dbReference>
<keyword evidence="4 10" id="KW-0732">Signal</keyword>
<evidence type="ECO:0000256" key="9">
    <source>
        <dbReference type="SAM" id="Phobius"/>
    </source>
</evidence>
<dbReference type="AlphaFoldDB" id="A0A9N9QNX8"/>
<dbReference type="GO" id="GO:0098552">
    <property type="term" value="C:side of membrane"/>
    <property type="evidence" value="ECO:0007669"/>
    <property type="project" value="UniProtKB-KW"/>
</dbReference>
<comment type="subcellular location">
    <subcellularLocation>
        <location evidence="1">Membrane</location>
        <topology evidence="1">Lipid-anchor</topology>
        <topology evidence="1">GPI-anchor</topology>
    </subcellularLocation>
</comment>
<evidence type="ECO:0000256" key="5">
    <source>
        <dbReference type="ARBA" id="ARBA00022989"/>
    </source>
</evidence>
<dbReference type="GO" id="GO:0030431">
    <property type="term" value="P:sleep"/>
    <property type="evidence" value="ECO:0007669"/>
    <property type="project" value="InterPro"/>
</dbReference>
<keyword evidence="6 9" id="KW-0472">Membrane</keyword>
<dbReference type="InterPro" id="IPR031424">
    <property type="entry name" value="QVR-like"/>
</dbReference>
<keyword evidence="12" id="KW-1185">Reference proteome</keyword>
<sequence>MEISFSLLGFVVFLVFSSALPEGSAIRCYECVARLLPGDSSPCLYGDETQMRRVHCMGPSVCAAYHYQTIIPGTPPINHITRGCQALRYGATCEDIFQQLRRRNEILPGQHTCTTCSTDLCNSGIQLGMSLFVVVPFLLLVLF</sequence>
<evidence type="ECO:0000256" key="4">
    <source>
        <dbReference type="ARBA" id="ARBA00022729"/>
    </source>
</evidence>
<evidence type="ECO:0000256" key="3">
    <source>
        <dbReference type="ARBA" id="ARBA00022692"/>
    </source>
</evidence>
<evidence type="ECO:0000256" key="7">
    <source>
        <dbReference type="ARBA" id="ARBA00023180"/>
    </source>
</evidence>
<dbReference type="EMBL" id="OU892280">
    <property type="protein sequence ID" value="CAG9767424.1"/>
    <property type="molecule type" value="Genomic_DNA"/>
</dbReference>
<gene>
    <name evidence="11" type="ORF">CEUTPL_LOCUS7989</name>
</gene>
<name>A0A9N9QNX8_9CUCU</name>
<evidence type="ECO:0000256" key="10">
    <source>
        <dbReference type="SAM" id="SignalP"/>
    </source>
</evidence>
<dbReference type="PANTHER" id="PTHR33562">
    <property type="entry name" value="ATILLA, ISOFORM B-RELATED-RELATED"/>
    <property type="match status" value="1"/>
</dbReference>
<evidence type="ECO:0000256" key="6">
    <source>
        <dbReference type="ARBA" id="ARBA00023136"/>
    </source>
</evidence>
<feature type="signal peptide" evidence="10">
    <location>
        <begin position="1"/>
        <end position="25"/>
    </location>
</feature>
<keyword evidence="5 9" id="KW-1133">Transmembrane helix</keyword>
<dbReference type="PANTHER" id="PTHR33562:SF29">
    <property type="entry name" value="PROTEIN SLEEPLESS"/>
    <property type="match status" value="1"/>
</dbReference>
<evidence type="ECO:0000256" key="1">
    <source>
        <dbReference type="ARBA" id="ARBA00004589"/>
    </source>
</evidence>
<organism evidence="11 12">
    <name type="scientific">Ceutorhynchus assimilis</name>
    <name type="common">cabbage seed weevil</name>
    <dbReference type="NCBI Taxonomy" id="467358"/>
    <lineage>
        <taxon>Eukaryota</taxon>
        <taxon>Metazoa</taxon>
        <taxon>Ecdysozoa</taxon>
        <taxon>Arthropoda</taxon>
        <taxon>Hexapoda</taxon>
        <taxon>Insecta</taxon>
        <taxon>Pterygota</taxon>
        <taxon>Neoptera</taxon>
        <taxon>Endopterygota</taxon>
        <taxon>Coleoptera</taxon>
        <taxon>Polyphaga</taxon>
        <taxon>Cucujiformia</taxon>
        <taxon>Curculionidae</taxon>
        <taxon>Ceutorhynchinae</taxon>
        <taxon>Ceutorhynchus</taxon>
    </lineage>
</organism>
<keyword evidence="8" id="KW-0449">Lipoprotein</keyword>
<reference evidence="11" key="1">
    <citation type="submission" date="2022-01" db="EMBL/GenBank/DDBJ databases">
        <authorList>
            <person name="King R."/>
        </authorList>
    </citation>
    <scope>NUCLEOTIDE SEQUENCE</scope>
</reference>
<evidence type="ECO:0000313" key="11">
    <source>
        <dbReference type="EMBL" id="CAG9767424.1"/>
    </source>
</evidence>
<proteinExistence type="predicted"/>
<evidence type="ECO:0000256" key="8">
    <source>
        <dbReference type="ARBA" id="ARBA00023288"/>
    </source>
</evidence>
<evidence type="ECO:0008006" key="13">
    <source>
        <dbReference type="Google" id="ProtNLM"/>
    </source>
</evidence>
<keyword evidence="3 9" id="KW-0812">Transmembrane</keyword>
<evidence type="ECO:0000256" key="2">
    <source>
        <dbReference type="ARBA" id="ARBA00022622"/>
    </source>
</evidence>
<feature type="chain" id="PRO_5040120258" description="Protein quiver" evidence="10">
    <location>
        <begin position="26"/>
        <end position="143"/>
    </location>
</feature>
<keyword evidence="7" id="KW-0325">Glycoprotein</keyword>
<evidence type="ECO:0000313" key="12">
    <source>
        <dbReference type="Proteomes" id="UP001152799"/>
    </source>
</evidence>
<dbReference type="OrthoDB" id="6692451at2759"/>